<comment type="caution">
    <text evidence="2">The sequence shown here is derived from an EMBL/GenBank/DDBJ whole genome shotgun (WGS) entry which is preliminary data.</text>
</comment>
<evidence type="ECO:0000313" key="3">
    <source>
        <dbReference type="Proteomes" id="UP000499080"/>
    </source>
</evidence>
<dbReference type="Proteomes" id="UP000499080">
    <property type="component" value="Unassembled WGS sequence"/>
</dbReference>
<reference evidence="2 3" key="1">
    <citation type="journal article" date="2019" name="Sci. Rep.">
        <title>Orb-weaving spider Araneus ventricosus genome elucidates the spidroin gene catalogue.</title>
        <authorList>
            <person name="Kono N."/>
            <person name="Nakamura H."/>
            <person name="Ohtoshi R."/>
            <person name="Moran D.A.P."/>
            <person name="Shinohara A."/>
            <person name="Yoshida Y."/>
            <person name="Fujiwara M."/>
            <person name="Mori M."/>
            <person name="Tomita M."/>
            <person name="Arakawa K."/>
        </authorList>
    </citation>
    <scope>NUCLEOTIDE SEQUENCE [LARGE SCALE GENOMIC DNA]</scope>
</reference>
<name>A0A4Y2D2B4_ARAVE</name>
<dbReference type="OrthoDB" id="8367358at2759"/>
<organism evidence="2 3">
    <name type="scientific">Araneus ventricosus</name>
    <name type="common">Orbweaver spider</name>
    <name type="synonym">Epeira ventricosa</name>
    <dbReference type="NCBI Taxonomy" id="182803"/>
    <lineage>
        <taxon>Eukaryota</taxon>
        <taxon>Metazoa</taxon>
        <taxon>Ecdysozoa</taxon>
        <taxon>Arthropoda</taxon>
        <taxon>Chelicerata</taxon>
        <taxon>Arachnida</taxon>
        <taxon>Araneae</taxon>
        <taxon>Araneomorphae</taxon>
        <taxon>Entelegynae</taxon>
        <taxon>Araneoidea</taxon>
        <taxon>Araneidae</taxon>
        <taxon>Araneus</taxon>
    </lineage>
</organism>
<protein>
    <submittedName>
        <fullName evidence="2">Uncharacterized protein</fullName>
    </submittedName>
</protein>
<accession>A0A4Y2D2B4</accession>
<feature type="compositionally biased region" description="Basic and acidic residues" evidence="1">
    <location>
        <begin position="1"/>
        <end position="13"/>
    </location>
</feature>
<dbReference type="AlphaFoldDB" id="A0A4Y2D2B4"/>
<dbReference type="EMBL" id="BGPR01000286">
    <property type="protein sequence ID" value="GBM10449.1"/>
    <property type="molecule type" value="Genomic_DNA"/>
</dbReference>
<gene>
    <name evidence="2" type="ORF">AVEN_263359_1</name>
</gene>
<feature type="region of interest" description="Disordered" evidence="1">
    <location>
        <begin position="1"/>
        <end position="30"/>
    </location>
</feature>
<keyword evidence="3" id="KW-1185">Reference proteome</keyword>
<evidence type="ECO:0000256" key="1">
    <source>
        <dbReference type="SAM" id="MobiDB-lite"/>
    </source>
</evidence>
<evidence type="ECO:0000313" key="2">
    <source>
        <dbReference type="EMBL" id="GBM10449.1"/>
    </source>
</evidence>
<feature type="compositionally biased region" description="Basic and acidic residues" evidence="1">
    <location>
        <begin position="21"/>
        <end position="30"/>
    </location>
</feature>
<sequence length="163" mass="18810">MESGQERMEKGQEEMVNTIQGDKKKYQDKKTQFSGVFRNFRRSTNPDERMIEEVEHKVQMKIKEVQDKVQGKMEEVEEKVQGKIDDIVRRLSELEDRPIGFSASPELVSSRQKDKPLTFDRQTSWTVFKTQFNVVSYTNGFNKVSQLVASPRISGGGSSRNTI</sequence>
<proteinExistence type="predicted"/>